<evidence type="ECO:0000256" key="2">
    <source>
        <dbReference type="ARBA" id="ARBA00022438"/>
    </source>
</evidence>
<comment type="similarity">
    <text evidence="6">Belongs to the peptidase M24A family. Methionine aminopeptidase type 1 subfamily.</text>
</comment>
<feature type="binding site" evidence="6">
    <location>
        <position position="201"/>
    </location>
    <ligand>
        <name>a divalent metal cation</name>
        <dbReference type="ChEBI" id="CHEBI:60240"/>
        <label>2</label>
        <note>catalytic</note>
    </ligand>
</feature>
<keyword evidence="4 6" id="KW-0479">Metal-binding</keyword>
<dbReference type="PANTHER" id="PTHR43330">
    <property type="entry name" value="METHIONINE AMINOPEPTIDASE"/>
    <property type="match status" value="1"/>
</dbReference>
<dbReference type="HAMAP" id="MF_01974">
    <property type="entry name" value="MetAP_1"/>
    <property type="match status" value="1"/>
</dbReference>
<dbReference type="InterPro" id="IPR036005">
    <property type="entry name" value="Creatinase/aminopeptidase-like"/>
</dbReference>
<dbReference type="Pfam" id="PF00557">
    <property type="entry name" value="Peptidase_M24"/>
    <property type="match status" value="1"/>
</dbReference>
<feature type="binding site" evidence="6">
    <location>
        <position position="105"/>
    </location>
    <ligand>
        <name>a divalent metal cation</name>
        <dbReference type="ChEBI" id="CHEBI:60240"/>
        <label>1</label>
    </ligand>
</feature>
<dbReference type="InterPro" id="IPR001714">
    <property type="entry name" value="Pept_M24_MAP"/>
</dbReference>
<keyword evidence="3 6" id="KW-0645">Protease</keyword>
<dbReference type="InterPro" id="IPR000994">
    <property type="entry name" value="Pept_M24"/>
</dbReference>
<feature type="binding site" evidence="6">
    <location>
        <position position="77"/>
    </location>
    <ligand>
        <name>substrate</name>
    </ligand>
</feature>
<reference evidence="9 10" key="1">
    <citation type="submission" date="2017-04" db="EMBL/GenBank/DDBJ databases">
        <authorList>
            <person name="Afonso C.L."/>
            <person name="Miller P.J."/>
            <person name="Scott M.A."/>
            <person name="Spackman E."/>
            <person name="Goraichik I."/>
            <person name="Dimitrov K.M."/>
            <person name="Suarez D.L."/>
            <person name="Swayne D.E."/>
        </authorList>
    </citation>
    <scope>NUCLEOTIDE SEQUENCE [LARGE SCALE GENOMIC DNA]</scope>
    <source>
        <strain evidence="9 10">DSM 11270</strain>
    </source>
</reference>
<evidence type="ECO:0000256" key="1">
    <source>
        <dbReference type="ARBA" id="ARBA00002521"/>
    </source>
</evidence>
<dbReference type="SUPFAM" id="SSF55920">
    <property type="entry name" value="Creatinase/aminopeptidase"/>
    <property type="match status" value="1"/>
</dbReference>
<dbReference type="GO" id="GO:0070006">
    <property type="term" value="F:metalloaminopeptidase activity"/>
    <property type="evidence" value="ECO:0007669"/>
    <property type="project" value="UniProtKB-UniRule"/>
</dbReference>
<feature type="binding site" evidence="6">
    <location>
        <position position="168"/>
    </location>
    <ligand>
        <name>a divalent metal cation</name>
        <dbReference type="ChEBI" id="CHEBI:60240"/>
        <label>2</label>
        <note>catalytic</note>
    </ligand>
</feature>
<dbReference type="EC" id="3.4.11.18" evidence="6 7"/>
<sequence>MIVLKSDREIAYMQDAGKIVAETLEELRKAVAPNVSTKDLDIIAEDYITSKGAVPAFKGYCGFPATICASINEQVVHGIPGLRSLELGDIISIDCGAVINGYYGDAAKTFAVGDISEEVSSLLNVTEESLYKGIEEAKIGNRLSDISNSIQSYVEYNGFSIVRDFVGHGIGSRMHEEPQVPNFGNPGHGPRLKAGMCLAIEPMVNIGTYEVEVLEDNWTVVTKDHKFSAHFEHSIAITEKGPLILTKL</sequence>
<dbReference type="InterPro" id="IPR002467">
    <property type="entry name" value="Pept_M24A_MAP1"/>
</dbReference>
<dbReference type="RefSeq" id="WP_084052321.1">
    <property type="nucleotide sequence ID" value="NZ_FWWT01000008.1"/>
</dbReference>
<evidence type="ECO:0000313" key="9">
    <source>
        <dbReference type="EMBL" id="SMB83752.1"/>
    </source>
</evidence>
<dbReference type="GO" id="GO:0005829">
    <property type="term" value="C:cytosol"/>
    <property type="evidence" value="ECO:0007669"/>
    <property type="project" value="TreeGrafter"/>
</dbReference>
<dbReference type="Proteomes" id="UP000192731">
    <property type="component" value="Unassembled WGS sequence"/>
</dbReference>
<dbReference type="OrthoDB" id="9802055at2"/>
<feature type="binding site" evidence="6">
    <location>
        <position position="105"/>
    </location>
    <ligand>
        <name>a divalent metal cation</name>
        <dbReference type="ChEBI" id="CHEBI:60240"/>
        <label>2</label>
        <note>catalytic</note>
    </ligand>
</feature>
<evidence type="ECO:0000256" key="4">
    <source>
        <dbReference type="ARBA" id="ARBA00022723"/>
    </source>
</evidence>
<keyword evidence="5 6" id="KW-0378">Hydrolase</keyword>
<dbReference type="PROSITE" id="PS00680">
    <property type="entry name" value="MAP_1"/>
    <property type="match status" value="1"/>
</dbReference>
<feature type="binding site" evidence="6">
    <location>
        <position position="232"/>
    </location>
    <ligand>
        <name>a divalent metal cation</name>
        <dbReference type="ChEBI" id="CHEBI:60240"/>
        <label>1</label>
    </ligand>
</feature>
<dbReference type="GO" id="GO:0046872">
    <property type="term" value="F:metal ion binding"/>
    <property type="evidence" value="ECO:0007669"/>
    <property type="project" value="UniProtKB-UniRule"/>
</dbReference>
<evidence type="ECO:0000256" key="6">
    <source>
        <dbReference type="HAMAP-Rule" id="MF_01974"/>
    </source>
</evidence>
<dbReference type="AlphaFoldDB" id="A0A1W1URL7"/>
<dbReference type="EMBL" id="FWWT01000008">
    <property type="protein sequence ID" value="SMB83752.1"/>
    <property type="molecule type" value="Genomic_DNA"/>
</dbReference>
<evidence type="ECO:0000256" key="3">
    <source>
        <dbReference type="ARBA" id="ARBA00022670"/>
    </source>
</evidence>
<dbReference type="NCBIfam" id="TIGR00500">
    <property type="entry name" value="met_pdase_I"/>
    <property type="match status" value="1"/>
</dbReference>
<comment type="subunit">
    <text evidence="6">Monomer.</text>
</comment>
<keyword evidence="2 6" id="KW-0031">Aminopeptidase</keyword>
<dbReference type="STRING" id="656914.SAMN00017405_1081"/>
<proteinExistence type="inferred from homology"/>
<feature type="domain" description="Peptidase M24" evidence="8">
    <location>
        <begin position="12"/>
        <end position="239"/>
    </location>
</feature>
<feature type="binding site" evidence="6">
    <location>
        <position position="232"/>
    </location>
    <ligand>
        <name>a divalent metal cation</name>
        <dbReference type="ChEBI" id="CHEBI:60240"/>
        <label>2</label>
        <note>catalytic</note>
    </ligand>
</feature>
<comment type="function">
    <text evidence="1 6">Removes the N-terminal methionine from nascent proteins. The N-terminal methionine is often cleaved when the second residue in the primary sequence is small and uncharged (Met-Ala-, Cys, Gly, Pro, Ser, Thr, or Val). Requires deformylation of the N(alpha)-formylated initiator methionine before it can be hydrolyzed.</text>
</comment>
<feature type="binding site" evidence="6">
    <location>
        <position position="175"/>
    </location>
    <ligand>
        <name>substrate</name>
    </ligand>
</feature>
<comment type="catalytic activity">
    <reaction evidence="6 7">
        <text>Release of N-terminal amino acids, preferentially methionine, from peptides and arylamides.</text>
        <dbReference type="EC" id="3.4.11.18"/>
    </reaction>
</comment>
<accession>A0A1W1URL7</accession>
<keyword evidence="10" id="KW-1185">Reference proteome</keyword>
<feature type="binding site" evidence="6">
    <location>
        <position position="94"/>
    </location>
    <ligand>
        <name>a divalent metal cation</name>
        <dbReference type="ChEBI" id="CHEBI:60240"/>
        <label>1</label>
    </ligand>
</feature>
<dbReference type="PANTHER" id="PTHR43330:SF27">
    <property type="entry name" value="METHIONINE AMINOPEPTIDASE"/>
    <property type="match status" value="1"/>
</dbReference>
<dbReference type="Gene3D" id="3.90.230.10">
    <property type="entry name" value="Creatinase/methionine aminopeptidase superfamily"/>
    <property type="match status" value="1"/>
</dbReference>
<dbReference type="GO" id="GO:0006508">
    <property type="term" value="P:proteolysis"/>
    <property type="evidence" value="ECO:0007669"/>
    <property type="project" value="UniProtKB-KW"/>
</dbReference>
<evidence type="ECO:0000313" key="10">
    <source>
        <dbReference type="Proteomes" id="UP000192731"/>
    </source>
</evidence>
<dbReference type="CDD" id="cd01086">
    <property type="entry name" value="MetAP1"/>
    <property type="match status" value="1"/>
</dbReference>
<evidence type="ECO:0000256" key="5">
    <source>
        <dbReference type="ARBA" id="ARBA00022801"/>
    </source>
</evidence>
<protein>
    <recommendedName>
        <fullName evidence="6 7">Methionine aminopeptidase</fullName>
        <shortName evidence="6">MAP</shortName>
        <shortName evidence="6">MetAP</shortName>
        <ecNumber evidence="6 7">3.4.11.18</ecNumber>
    </recommendedName>
    <alternativeName>
        <fullName evidence="6">Peptidase M</fullName>
    </alternativeName>
</protein>
<comment type="cofactor">
    <cofactor evidence="6">
        <name>Co(2+)</name>
        <dbReference type="ChEBI" id="CHEBI:48828"/>
    </cofactor>
    <cofactor evidence="6">
        <name>Zn(2+)</name>
        <dbReference type="ChEBI" id="CHEBI:29105"/>
    </cofactor>
    <cofactor evidence="6">
        <name>Mn(2+)</name>
        <dbReference type="ChEBI" id="CHEBI:29035"/>
    </cofactor>
    <cofactor evidence="6">
        <name>Fe(2+)</name>
        <dbReference type="ChEBI" id="CHEBI:29033"/>
    </cofactor>
    <text evidence="6">Binds 2 divalent metal cations per subunit. Has a high-affinity and a low affinity metal-binding site. The true nature of the physiological cofactor is under debate. The enzyme is active with cobalt, zinc, manganese or divalent iron ions. Most likely, methionine aminopeptidases function as mononuclear Fe(2+)-metalloproteases under physiological conditions, and the catalytically relevant metal-binding site has been assigned to the histidine-containing high-affinity site.</text>
</comment>
<evidence type="ECO:0000259" key="8">
    <source>
        <dbReference type="Pfam" id="PF00557"/>
    </source>
</evidence>
<gene>
    <name evidence="6" type="primary">map</name>
    <name evidence="9" type="ORF">SAMN00017405_1081</name>
</gene>
<name>A0A1W1URL7_DESTI</name>
<organism evidence="9 10">
    <name type="scientific">Desulfonispora thiosulfatigenes DSM 11270</name>
    <dbReference type="NCBI Taxonomy" id="656914"/>
    <lineage>
        <taxon>Bacteria</taxon>
        <taxon>Bacillati</taxon>
        <taxon>Bacillota</taxon>
        <taxon>Clostridia</taxon>
        <taxon>Eubacteriales</taxon>
        <taxon>Peptococcaceae</taxon>
        <taxon>Desulfonispora</taxon>
    </lineage>
</organism>
<dbReference type="PRINTS" id="PR00599">
    <property type="entry name" value="MAPEPTIDASE"/>
</dbReference>
<evidence type="ECO:0000256" key="7">
    <source>
        <dbReference type="RuleBase" id="RU003653"/>
    </source>
</evidence>
<dbReference type="GO" id="GO:0004239">
    <property type="term" value="F:initiator methionyl aminopeptidase activity"/>
    <property type="evidence" value="ECO:0007669"/>
    <property type="project" value="UniProtKB-UniRule"/>
</dbReference>